<gene>
    <name evidence="1" type="ORF">SNE25_20885</name>
</gene>
<organism evidence="1 2">
    <name type="scientific">Mucilaginibacter sabulilitoris</name>
    <dbReference type="NCBI Taxonomy" id="1173583"/>
    <lineage>
        <taxon>Bacteria</taxon>
        <taxon>Pseudomonadati</taxon>
        <taxon>Bacteroidota</taxon>
        <taxon>Sphingobacteriia</taxon>
        <taxon>Sphingobacteriales</taxon>
        <taxon>Sphingobacteriaceae</taxon>
        <taxon>Mucilaginibacter</taxon>
    </lineage>
</organism>
<dbReference type="EMBL" id="CP139558">
    <property type="protein sequence ID" value="WPU91776.1"/>
    <property type="molecule type" value="Genomic_DNA"/>
</dbReference>
<protein>
    <submittedName>
        <fullName evidence="1">Uncharacterized protein</fullName>
    </submittedName>
</protein>
<dbReference type="Proteomes" id="UP001324380">
    <property type="component" value="Chromosome"/>
</dbReference>
<evidence type="ECO:0000313" key="1">
    <source>
        <dbReference type="EMBL" id="WPU91776.1"/>
    </source>
</evidence>
<accession>A0ABZ0TGT3</accession>
<evidence type="ECO:0000313" key="2">
    <source>
        <dbReference type="Proteomes" id="UP001324380"/>
    </source>
</evidence>
<name>A0ABZ0TGT3_9SPHI</name>
<proteinExistence type="predicted"/>
<dbReference type="RefSeq" id="WP_321560942.1">
    <property type="nucleotide sequence ID" value="NZ_CP139558.1"/>
</dbReference>
<sequence length="159" mass="18217">MANDILIEIDSKNGKHWVIVAEPEQIQPDEGGSQHNGVWKLYVEGDDHLYIGDIAFNQDNSNWVYTGAYLDDDEQEQVAEYIQSNMNGESEPTFYVETYYKGGMANFEIVPNEGHFAVAYDGEIIAEIQHNEDWEQTSGEELDEDVFDTIVQKIESHYE</sequence>
<keyword evidence="2" id="KW-1185">Reference proteome</keyword>
<reference evidence="1 2" key="1">
    <citation type="submission" date="2023-11" db="EMBL/GenBank/DDBJ databases">
        <title>Analysis of the Genomes of Mucilaginibacter gossypii cycad 4 and M. sabulilitoris SNA2: microbes with the potential for plant growth promotion.</title>
        <authorList>
            <person name="Hirsch A.M."/>
            <person name="Humm E."/>
            <person name="Rubbi M."/>
            <person name="Del Vecchio G."/>
            <person name="Ha S.M."/>
            <person name="Pellegrini M."/>
            <person name="Gunsalus R.P."/>
        </authorList>
    </citation>
    <scope>NUCLEOTIDE SEQUENCE [LARGE SCALE GENOMIC DNA]</scope>
    <source>
        <strain evidence="1 2">SNA2</strain>
    </source>
</reference>